<evidence type="ECO:0000256" key="1">
    <source>
        <dbReference type="SAM" id="MobiDB-lite"/>
    </source>
</evidence>
<feature type="region of interest" description="Disordered" evidence="1">
    <location>
        <begin position="287"/>
        <end position="320"/>
    </location>
</feature>
<evidence type="ECO:0000313" key="3">
    <source>
        <dbReference type="Proteomes" id="UP001501004"/>
    </source>
</evidence>
<organism evidence="2 3">
    <name type="scientific">Leifsonella bigeumensis</name>
    <dbReference type="NCBI Taxonomy" id="433643"/>
    <lineage>
        <taxon>Bacteria</taxon>
        <taxon>Bacillati</taxon>
        <taxon>Actinomycetota</taxon>
        <taxon>Actinomycetes</taxon>
        <taxon>Micrococcales</taxon>
        <taxon>Microbacteriaceae</taxon>
        <taxon>Leifsonella</taxon>
    </lineage>
</organism>
<dbReference type="RefSeq" id="WP_344754054.1">
    <property type="nucleotide sequence ID" value="NZ_BAABAE010000002.1"/>
</dbReference>
<name>A0ABP7FBE1_9MICO</name>
<dbReference type="EMBL" id="BAABAE010000002">
    <property type="protein sequence ID" value="GAA3734710.1"/>
    <property type="molecule type" value="Genomic_DNA"/>
</dbReference>
<dbReference type="Proteomes" id="UP001501004">
    <property type="component" value="Unassembled WGS sequence"/>
</dbReference>
<evidence type="ECO:0008006" key="4">
    <source>
        <dbReference type="Google" id="ProtNLM"/>
    </source>
</evidence>
<protein>
    <recommendedName>
        <fullName evidence="4">Replication-relaxation</fullName>
    </recommendedName>
</protein>
<sequence>MTPNNRLGTMSIATLQSMVTPRDMDILRLIREHRFLTTKQIQRLLFWDHASPGAAIRACIRVLTRLELRALIFKLGRQIGGIHAGSGSYIWGIDDAGDRLLRANNTSKGTKRQRTFDPSPLFLAHTLAVAETRVMLEEAGHRDELELVEVTTEPTNWRTFVSRGGMTQVLKPDLHAITAIGAFEDHWFIEIDNGTESLPTVLNKCQTYQRYFESGREQHASGVFPKVVWLMVDARRRSNMQSAIESDKRLDERLFSAYAPGDFLPFITGKATPDVPRVKTIPQHQTSGLFRATELSSGGQSEGGANTAPSLATRGREARE</sequence>
<feature type="compositionally biased region" description="Polar residues" evidence="1">
    <location>
        <begin position="287"/>
        <end position="310"/>
    </location>
</feature>
<keyword evidence="3" id="KW-1185">Reference proteome</keyword>
<dbReference type="InterPro" id="IPR025855">
    <property type="entry name" value="Replic_Relax"/>
</dbReference>
<comment type="caution">
    <text evidence="2">The sequence shown here is derived from an EMBL/GenBank/DDBJ whole genome shotgun (WGS) entry which is preliminary data.</text>
</comment>
<dbReference type="Pfam" id="PF13814">
    <property type="entry name" value="Replic_Relax"/>
    <property type="match status" value="1"/>
</dbReference>
<proteinExistence type="predicted"/>
<accession>A0ABP7FBE1</accession>
<reference evidence="3" key="1">
    <citation type="journal article" date="2019" name="Int. J. Syst. Evol. Microbiol.">
        <title>The Global Catalogue of Microorganisms (GCM) 10K type strain sequencing project: providing services to taxonomists for standard genome sequencing and annotation.</title>
        <authorList>
            <consortium name="The Broad Institute Genomics Platform"/>
            <consortium name="The Broad Institute Genome Sequencing Center for Infectious Disease"/>
            <person name="Wu L."/>
            <person name="Ma J."/>
        </authorList>
    </citation>
    <scope>NUCLEOTIDE SEQUENCE [LARGE SCALE GENOMIC DNA]</scope>
    <source>
        <strain evidence="3">JCM 16949</strain>
    </source>
</reference>
<evidence type="ECO:0000313" key="2">
    <source>
        <dbReference type="EMBL" id="GAA3734710.1"/>
    </source>
</evidence>
<gene>
    <name evidence="2" type="ORF">GCM10022239_08540</name>
</gene>